<name>A0A450ZIX3_9GAMM</name>
<comment type="subcellular location">
    <subcellularLocation>
        <location evidence="1">Cell membrane</location>
        <topology evidence="1">Multi-pass membrane protein</topology>
    </subcellularLocation>
</comment>
<gene>
    <name evidence="9" type="ORF">BECKTUN1418D_GA0071000_101913</name>
    <name evidence="10" type="ORF">BECKTUN1418E_GA0071001_102714</name>
    <name evidence="8" type="ORF">BECKTUN1418F_GA0071002_102714</name>
</gene>
<dbReference type="Gene3D" id="1.10.1760.20">
    <property type="match status" value="1"/>
</dbReference>
<dbReference type="EMBL" id="CAADFV010000027">
    <property type="protein sequence ID" value="VFK55278.1"/>
    <property type="molecule type" value="Genomic_DNA"/>
</dbReference>
<feature type="transmembrane region" description="Helical" evidence="7">
    <location>
        <begin position="39"/>
        <end position="59"/>
    </location>
</feature>
<dbReference type="EMBL" id="CAADFX010000019">
    <property type="protein sequence ID" value="VFK54081.1"/>
    <property type="molecule type" value="Genomic_DNA"/>
</dbReference>
<evidence type="ECO:0000256" key="7">
    <source>
        <dbReference type="SAM" id="Phobius"/>
    </source>
</evidence>
<keyword evidence="5 7" id="KW-1133">Transmembrane helix</keyword>
<sequence>MHIEPGYVALTKVALANISAIGLLGYYARDLLPRPTSWLRAGLAAIFFSLFMQSFHMPVGPSELHFVGAMAMYLTLGFIPTLFGFAVGLGLQGLLFEPTDLVHLGVNSLSLIVPLIVLHKTLGAKIGDVTKLRWRDILKMDGMYYTGLSIMVGFWLMIGDVATPVSAWAAWASSYLAVVAFEPLFTYASLRLLARYRDNRIVTTCFAIKAA</sequence>
<organism evidence="8">
    <name type="scientific">Candidatus Kentrum sp. TUN</name>
    <dbReference type="NCBI Taxonomy" id="2126343"/>
    <lineage>
        <taxon>Bacteria</taxon>
        <taxon>Pseudomonadati</taxon>
        <taxon>Pseudomonadota</taxon>
        <taxon>Gammaproteobacteria</taxon>
        <taxon>Candidatus Kentrum</taxon>
    </lineage>
</organism>
<dbReference type="GO" id="GO:0005886">
    <property type="term" value="C:plasma membrane"/>
    <property type="evidence" value="ECO:0007669"/>
    <property type="project" value="UniProtKB-SubCell"/>
</dbReference>
<feature type="transmembrane region" description="Helical" evidence="7">
    <location>
        <begin position="143"/>
        <end position="162"/>
    </location>
</feature>
<feature type="transmembrane region" description="Helical" evidence="7">
    <location>
        <begin position="7"/>
        <end position="27"/>
    </location>
</feature>
<evidence type="ECO:0000256" key="2">
    <source>
        <dbReference type="ARBA" id="ARBA00022448"/>
    </source>
</evidence>
<keyword evidence="3" id="KW-1003">Cell membrane</keyword>
<evidence type="ECO:0000313" key="8">
    <source>
        <dbReference type="EMBL" id="VFK53688.1"/>
    </source>
</evidence>
<keyword evidence="6 7" id="KW-0472">Membrane</keyword>
<evidence type="ECO:0000256" key="5">
    <source>
        <dbReference type="ARBA" id="ARBA00022989"/>
    </source>
</evidence>
<evidence type="ECO:0000313" key="10">
    <source>
        <dbReference type="EMBL" id="VFK55278.1"/>
    </source>
</evidence>
<proteinExistence type="predicted"/>
<feature type="transmembrane region" description="Helical" evidence="7">
    <location>
        <begin position="101"/>
        <end position="122"/>
    </location>
</feature>
<dbReference type="Pfam" id="PF01891">
    <property type="entry name" value="CbiM"/>
    <property type="match status" value="1"/>
</dbReference>
<evidence type="ECO:0000256" key="4">
    <source>
        <dbReference type="ARBA" id="ARBA00022692"/>
    </source>
</evidence>
<protein>
    <submittedName>
        <fullName evidence="8">ABC-type Co2+ transport system, permease component</fullName>
    </submittedName>
</protein>
<evidence type="ECO:0000313" key="9">
    <source>
        <dbReference type="EMBL" id="VFK54081.1"/>
    </source>
</evidence>
<reference evidence="8" key="1">
    <citation type="submission" date="2019-02" db="EMBL/GenBank/DDBJ databases">
        <authorList>
            <person name="Gruber-Vodicka R. H."/>
            <person name="Seah K. B. B."/>
        </authorList>
    </citation>
    <scope>NUCLEOTIDE SEQUENCE</scope>
    <source>
        <strain evidence="9">BECK_BY1</strain>
        <strain evidence="10">BECK_BY2</strain>
        <strain evidence="8">BECK_BY3</strain>
    </source>
</reference>
<accession>A0A450ZIX3</accession>
<dbReference type="InterPro" id="IPR002751">
    <property type="entry name" value="CbiM/NikMN"/>
</dbReference>
<dbReference type="GO" id="GO:0000041">
    <property type="term" value="P:transition metal ion transport"/>
    <property type="evidence" value="ECO:0007669"/>
    <property type="project" value="InterPro"/>
</dbReference>
<feature type="transmembrane region" description="Helical" evidence="7">
    <location>
        <begin position="168"/>
        <end position="190"/>
    </location>
</feature>
<dbReference type="AlphaFoldDB" id="A0A450ZIX3"/>
<feature type="transmembrane region" description="Helical" evidence="7">
    <location>
        <begin position="71"/>
        <end position="95"/>
    </location>
</feature>
<evidence type="ECO:0000256" key="6">
    <source>
        <dbReference type="ARBA" id="ARBA00023136"/>
    </source>
</evidence>
<keyword evidence="2" id="KW-0813">Transport</keyword>
<keyword evidence="4 7" id="KW-0812">Transmembrane</keyword>
<dbReference type="EMBL" id="CAADFY010000027">
    <property type="protein sequence ID" value="VFK53688.1"/>
    <property type="molecule type" value="Genomic_DNA"/>
</dbReference>
<evidence type="ECO:0000256" key="3">
    <source>
        <dbReference type="ARBA" id="ARBA00022475"/>
    </source>
</evidence>
<evidence type="ECO:0000256" key="1">
    <source>
        <dbReference type="ARBA" id="ARBA00004651"/>
    </source>
</evidence>